<keyword evidence="3" id="KW-1185">Reference proteome</keyword>
<dbReference type="NCBIfam" id="TIGR02595">
    <property type="entry name" value="PEP_CTERM"/>
    <property type="match status" value="1"/>
</dbReference>
<gene>
    <name evidence="2" type="ORF">J421_0261</name>
</gene>
<dbReference type="InterPro" id="IPR013424">
    <property type="entry name" value="Ice-binding_C"/>
</dbReference>
<evidence type="ECO:0000313" key="2">
    <source>
        <dbReference type="EMBL" id="AHG87798.1"/>
    </source>
</evidence>
<dbReference type="eggNOG" id="COG4932">
    <property type="taxonomic scope" value="Bacteria"/>
</dbReference>
<name>W0REJ2_9BACT</name>
<evidence type="ECO:0000256" key="1">
    <source>
        <dbReference type="SAM" id="SignalP"/>
    </source>
</evidence>
<feature type="chain" id="PRO_5004794013" evidence="1">
    <location>
        <begin position="23"/>
        <end position="297"/>
    </location>
</feature>
<dbReference type="OrthoDB" id="8906649at2"/>
<keyword evidence="1" id="KW-0732">Signal</keyword>
<dbReference type="HOGENOM" id="CLU_936142_0_0_0"/>
<sequence>MNSRRVSLLAVLLLAPAAPALAQTVIVTSPNGMVWSDGSPRYTVPFAYDQWLPSNLGGTDAQGVAGIESFFPRSGNGSAVMKIEQWNGSSAGKADLEYFFGGQYLSPFSLGSLDGASYDFYRDAQSTVAANQNPALRFYVDADGSAATTGDRGYLIYEPVYNGNAAPAPDVWHTELIGASSNFWFRQFTPGVSDYTATGNGAALSSFLSYTAPNGASLSANSMVFGLSTGIGSGWTADASWFGAVDNVSVTVNGSTTTFNFETVQAPCVTTPEPVTLALVGGGLLALAAAARRRRTA</sequence>
<dbReference type="RefSeq" id="WP_025409354.1">
    <property type="nucleotide sequence ID" value="NZ_CP007128.1"/>
</dbReference>
<dbReference type="EMBL" id="CP007128">
    <property type="protein sequence ID" value="AHG87798.1"/>
    <property type="molecule type" value="Genomic_DNA"/>
</dbReference>
<dbReference type="AlphaFoldDB" id="W0REJ2"/>
<organism evidence="2 3">
    <name type="scientific">Gemmatirosa kalamazoonensis</name>
    <dbReference type="NCBI Taxonomy" id="861299"/>
    <lineage>
        <taxon>Bacteria</taxon>
        <taxon>Pseudomonadati</taxon>
        <taxon>Gemmatimonadota</taxon>
        <taxon>Gemmatimonadia</taxon>
        <taxon>Gemmatimonadales</taxon>
        <taxon>Gemmatimonadaceae</taxon>
        <taxon>Gemmatirosa</taxon>
    </lineage>
</organism>
<protein>
    <submittedName>
        <fullName evidence="2">PEP motif putative anchor domain protein</fullName>
    </submittedName>
</protein>
<dbReference type="KEGG" id="gba:J421_0261"/>
<dbReference type="InParanoid" id="W0REJ2"/>
<reference evidence="2 3" key="1">
    <citation type="journal article" date="2014" name="Genome Announc.">
        <title>Genome Sequence and Methylome of Soil Bacterium Gemmatirosa kalamazoonensis KBS708T, a Member of the Rarely Cultivated Gemmatimonadetes Phylum.</title>
        <authorList>
            <person name="Debruyn J.M."/>
            <person name="Radosevich M."/>
            <person name="Wommack K.E."/>
            <person name="Polson S.W."/>
            <person name="Hauser L.J."/>
            <person name="Fawaz M.N."/>
            <person name="Korlach J."/>
            <person name="Tsai Y.C."/>
        </authorList>
    </citation>
    <scope>NUCLEOTIDE SEQUENCE [LARGE SCALE GENOMIC DNA]</scope>
    <source>
        <strain evidence="2 3">KBS708</strain>
    </source>
</reference>
<feature type="signal peptide" evidence="1">
    <location>
        <begin position="1"/>
        <end position="22"/>
    </location>
</feature>
<proteinExistence type="predicted"/>
<dbReference type="Proteomes" id="UP000019151">
    <property type="component" value="Chromosome"/>
</dbReference>
<accession>W0REJ2</accession>
<evidence type="ECO:0000313" key="3">
    <source>
        <dbReference type="Proteomes" id="UP000019151"/>
    </source>
</evidence>